<sequence length="225" mass="25937">MRELKGSSLEERDRISQFIQAFQRDNIDFLEGIREEAQKEAVPIIRDETAALLRVCLEMKKPKSILELGTAVGYSGLLMLDSLKGKTKLCTVENFPERIIKAGENFAKSPYNSAIRLLEGDGGEILERLVKEREHFDFVFLDAAKAQYPLWLPKILELLNPEGVLFCDNILQENLLLESRFFVERRQRTIHKRMREFLWMLKENPELENSIIPIGDGVSISIKKS</sequence>
<dbReference type="InterPro" id="IPR029063">
    <property type="entry name" value="SAM-dependent_MTases_sf"/>
</dbReference>
<keyword evidence="2 4" id="KW-0808">Transferase</keyword>
<dbReference type="PANTHER" id="PTHR10509">
    <property type="entry name" value="O-METHYLTRANSFERASE-RELATED"/>
    <property type="match status" value="1"/>
</dbReference>
<dbReference type="GO" id="GO:0008757">
    <property type="term" value="F:S-adenosylmethionine-dependent methyltransferase activity"/>
    <property type="evidence" value="ECO:0007669"/>
    <property type="project" value="TreeGrafter"/>
</dbReference>
<dbReference type="InterPro" id="IPR050362">
    <property type="entry name" value="Cation-dep_OMT"/>
</dbReference>
<feature type="binding site" evidence="4">
    <location>
        <position position="169"/>
    </location>
    <ligand>
        <name>Mg(2+)</name>
        <dbReference type="ChEBI" id="CHEBI:18420"/>
    </ligand>
</feature>
<dbReference type="InterPro" id="IPR043675">
    <property type="entry name" value="TrmR_methyltr"/>
</dbReference>
<protein>
    <recommendedName>
        <fullName evidence="4">tRNA 5-hydroxyuridine methyltransferase</fullName>
        <ecNumber evidence="4">2.1.1.-</ecNumber>
    </recommendedName>
    <alternativeName>
        <fullName evidence="4">ho5U methyltransferase</fullName>
    </alternativeName>
</protein>
<dbReference type="SUPFAM" id="SSF53335">
    <property type="entry name" value="S-adenosyl-L-methionine-dependent methyltransferases"/>
    <property type="match status" value="1"/>
</dbReference>
<comment type="subunit">
    <text evidence="4">Homodimer.</text>
</comment>
<keyword evidence="6" id="KW-1185">Reference proteome</keyword>
<feature type="binding site" evidence="4">
    <location>
        <position position="142"/>
    </location>
    <ligand>
        <name>S-adenosyl-L-methionine</name>
        <dbReference type="ChEBI" id="CHEBI:59789"/>
    </ligand>
</feature>
<feature type="binding site" evidence="4">
    <location>
        <position position="75"/>
    </location>
    <ligand>
        <name>S-adenosyl-L-methionine</name>
        <dbReference type="ChEBI" id="CHEBI:59789"/>
    </ligand>
</feature>
<dbReference type="Proteomes" id="UP000018461">
    <property type="component" value="Unassembled WGS sequence"/>
</dbReference>
<keyword evidence="4" id="KW-0819">tRNA processing</keyword>
<feature type="binding site" evidence="4">
    <location>
        <position position="168"/>
    </location>
    <ligand>
        <name>Mg(2+)</name>
        <dbReference type="ChEBI" id="CHEBI:18420"/>
    </ligand>
</feature>
<dbReference type="HAMAP" id="MF_02217">
    <property type="entry name" value="TrmR_methyltr"/>
    <property type="match status" value="1"/>
</dbReference>
<dbReference type="EMBL" id="AFZC02000003">
    <property type="protein sequence ID" value="EHL14167.1"/>
    <property type="molecule type" value="Genomic_DNA"/>
</dbReference>
<dbReference type="STRING" id="796943.HMPREF9625_00010"/>
<keyword evidence="3 4" id="KW-0949">S-adenosyl-L-methionine</keyword>
<evidence type="ECO:0000256" key="2">
    <source>
        <dbReference type="ARBA" id="ARBA00022679"/>
    </source>
</evidence>
<reference evidence="5" key="2">
    <citation type="submission" date="2013-03" db="EMBL/GenBank/DDBJ databases">
        <title>The Genome Sequence of Oribacterium sp. ACB1.</title>
        <authorList>
            <consortium name="The Broad Institute Genomics Platform"/>
            <consortium name="The Broad Institute Genome Sequencing Center for Infectious Disease"/>
            <person name="Earl A."/>
            <person name="Ward D."/>
            <person name="Feldgarden M."/>
            <person name="Gevers D."/>
            <person name="Sizova M."/>
            <person name="Hazen A."/>
            <person name="Epstein S."/>
            <person name="Walker B."/>
            <person name="Young S."/>
            <person name="Zeng Q."/>
            <person name="Gargeya S."/>
            <person name="Fitzgerald M."/>
            <person name="Haas B."/>
            <person name="Abouelleil A."/>
            <person name="Allen A.W."/>
            <person name="Alvarado L."/>
            <person name="Arachchi H.M."/>
            <person name="Berlin A.M."/>
            <person name="Chapman S.B."/>
            <person name="Gainer-Dewar J."/>
            <person name="Goldberg J."/>
            <person name="Griggs A."/>
            <person name="Gujja S."/>
            <person name="Hansen M."/>
            <person name="Howarth C."/>
            <person name="Imamovic A."/>
            <person name="Ireland A."/>
            <person name="Larimer J."/>
            <person name="McCowan C."/>
            <person name="Murphy C."/>
            <person name="Pearson M."/>
            <person name="Poon T.W."/>
            <person name="Priest M."/>
            <person name="Roberts A."/>
            <person name="Saif S."/>
            <person name="Shea T."/>
            <person name="Sisk P."/>
            <person name="Sykes S."/>
            <person name="Wortman J."/>
            <person name="Nusbaum C."/>
            <person name="Birren B."/>
        </authorList>
    </citation>
    <scope>NUCLEOTIDE SEQUENCE [LARGE SCALE GENOMIC DNA]</scope>
    <source>
        <strain evidence="5">ACB1</strain>
    </source>
</reference>
<comment type="similarity">
    <text evidence="4">Belongs to the class I-like SAM-binding methyltransferase superfamily. Cation-dependent O-methyltransferase family.</text>
</comment>
<evidence type="ECO:0000256" key="3">
    <source>
        <dbReference type="ARBA" id="ARBA00022691"/>
    </source>
</evidence>
<feature type="binding site" evidence="4">
    <location>
        <position position="142"/>
    </location>
    <ligand>
        <name>Mg(2+)</name>
        <dbReference type="ChEBI" id="CHEBI:18420"/>
    </ligand>
</feature>
<comment type="function">
    <text evidence="4">Catalyzes the methylation of 5-hydroxyuridine (ho5U) to form 5-methoxyuridine (mo5U) at position 34 in tRNAs.</text>
</comment>
<comment type="caution">
    <text evidence="5">The sequence shown here is derived from an EMBL/GenBank/DDBJ whole genome shotgun (WGS) entry which is preliminary data.</text>
</comment>
<reference evidence="5" key="1">
    <citation type="submission" date="2011-08" db="EMBL/GenBank/DDBJ databases">
        <authorList>
            <consortium name="The Broad Institute Genome Sequencing Platform"/>
            <person name="Earl A."/>
            <person name="Ward D."/>
            <person name="Feldgarden M."/>
            <person name="Gevers D."/>
            <person name="Sizova M."/>
            <person name="Hazen A."/>
            <person name="Epstein S."/>
            <person name="Young S.K."/>
            <person name="Zeng Q."/>
            <person name="Gargeya S."/>
            <person name="Fitzgerald M."/>
            <person name="Haas B."/>
            <person name="Abouelleil A."/>
            <person name="Alvarado L."/>
            <person name="Arachchi H.M."/>
            <person name="Berlin A."/>
            <person name="Brown A."/>
            <person name="Chapman S.B."/>
            <person name="Chen Z."/>
            <person name="Dunbar C."/>
            <person name="Freedman E."/>
            <person name="Gearin G."/>
            <person name="Gellesch M."/>
            <person name="Goldberg J."/>
            <person name="Griggs A."/>
            <person name="Gujja S."/>
            <person name="Heiman D."/>
            <person name="Howarth C."/>
            <person name="Larson L."/>
            <person name="Lui A."/>
            <person name="MacDonald P.J.P."/>
            <person name="Montmayeur A."/>
            <person name="Murphy C."/>
            <person name="Neiman D."/>
            <person name="Pearson M."/>
            <person name="Priest M."/>
            <person name="Roberts A."/>
            <person name="Saif S."/>
            <person name="Shea T."/>
            <person name="Shenoy N."/>
            <person name="Sisk P."/>
            <person name="Stolte C."/>
            <person name="Sykes S."/>
            <person name="Wortman J."/>
            <person name="Nusbaum C."/>
            <person name="Birren B."/>
        </authorList>
    </citation>
    <scope>NUCLEOTIDE SEQUENCE</scope>
    <source>
        <strain evidence="5">ACB1</strain>
    </source>
</reference>
<gene>
    <name evidence="4" type="primary">trmR</name>
    <name evidence="5" type="ORF">HMPREF9625_00010</name>
</gene>
<dbReference type="PROSITE" id="PS51682">
    <property type="entry name" value="SAM_OMT_I"/>
    <property type="match status" value="1"/>
</dbReference>
<dbReference type="InterPro" id="IPR002935">
    <property type="entry name" value="SAM_O-MeTrfase"/>
</dbReference>
<dbReference type="GO" id="GO:0016300">
    <property type="term" value="F:tRNA (uridine) methyltransferase activity"/>
    <property type="evidence" value="ECO:0007669"/>
    <property type="project" value="UniProtKB-UniRule"/>
</dbReference>
<feature type="binding site" evidence="4">
    <location>
        <position position="93"/>
    </location>
    <ligand>
        <name>S-adenosyl-L-methionine</name>
        <dbReference type="ChEBI" id="CHEBI:59789"/>
    </ligand>
</feature>
<feature type="binding site" evidence="4">
    <location>
        <position position="45"/>
    </location>
    <ligand>
        <name>S-adenosyl-L-methionine</name>
        <dbReference type="ChEBI" id="CHEBI:59789"/>
    </ligand>
</feature>
<keyword evidence="1 4" id="KW-0489">Methyltransferase</keyword>
<keyword evidence="4" id="KW-0460">Magnesium</keyword>
<comment type="caution">
    <text evidence="4">Lacks conserved residue(s) required for the propagation of feature annotation.</text>
</comment>
<evidence type="ECO:0000256" key="4">
    <source>
        <dbReference type="HAMAP-Rule" id="MF_02217"/>
    </source>
</evidence>
<dbReference type="EC" id="2.1.1.-" evidence="4"/>
<keyword evidence="4" id="KW-0479">Metal-binding</keyword>
<dbReference type="CDD" id="cd02440">
    <property type="entry name" value="AdoMet_MTases"/>
    <property type="match status" value="1"/>
</dbReference>
<dbReference type="GO" id="GO:0000287">
    <property type="term" value="F:magnesium ion binding"/>
    <property type="evidence" value="ECO:0007669"/>
    <property type="project" value="UniProtKB-UniRule"/>
</dbReference>
<name>G9WJX0_9FIRM</name>
<evidence type="ECO:0000313" key="5">
    <source>
        <dbReference type="EMBL" id="EHL14167.1"/>
    </source>
</evidence>
<dbReference type="GO" id="GO:0030488">
    <property type="term" value="P:tRNA methylation"/>
    <property type="evidence" value="ECO:0007669"/>
    <property type="project" value="UniProtKB-UniRule"/>
</dbReference>
<comment type="catalytic activity">
    <reaction evidence="4">
        <text>5-hydroxyuridine(34) in tRNA + S-adenosyl-L-methionine = 5-methoxyuridine(34) in tRNA + S-adenosyl-L-homocysteine + H(+)</text>
        <dbReference type="Rhea" id="RHEA:60524"/>
        <dbReference type="Rhea" id="RHEA-COMP:13381"/>
        <dbReference type="Rhea" id="RHEA-COMP:15591"/>
        <dbReference type="ChEBI" id="CHEBI:15378"/>
        <dbReference type="ChEBI" id="CHEBI:57856"/>
        <dbReference type="ChEBI" id="CHEBI:59789"/>
        <dbReference type="ChEBI" id="CHEBI:136877"/>
        <dbReference type="ChEBI" id="CHEBI:143860"/>
    </reaction>
</comment>
<dbReference type="HOGENOM" id="CLU_067676_4_0_9"/>
<evidence type="ECO:0000313" key="6">
    <source>
        <dbReference type="Proteomes" id="UP000018461"/>
    </source>
</evidence>
<dbReference type="Pfam" id="PF01596">
    <property type="entry name" value="Methyltransf_3"/>
    <property type="match status" value="1"/>
</dbReference>
<dbReference type="AlphaFoldDB" id="G9WJX0"/>
<dbReference type="PATRIC" id="fig|796943.3.peg.10"/>
<proteinExistence type="inferred from homology"/>
<dbReference type="PANTHER" id="PTHR10509:SF14">
    <property type="entry name" value="CAFFEOYL-COA O-METHYLTRANSFERASE 3-RELATED"/>
    <property type="match status" value="1"/>
</dbReference>
<dbReference type="Gene3D" id="3.40.50.150">
    <property type="entry name" value="Vaccinia Virus protein VP39"/>
    <property type="match status" value="1"/>
</dbReference>
<evidence type="ECO:0000256" key="1">
    <source>
        <dbReference type="ARBA" id="ARBA00022603"/>
    </source>
</evidence>
<organism evidence="5 6">
    <name type="scientific">Oribacterium parvum ACB1</name>
    <dbReference type="NCBI Taxonomy" id="796943"/>
    <lineage>
        <taxon>Bacteria</taxon>
        <taxon>Bacillati</taxon>
        <taxon>Bacillota</taxon>
        <taxon>Clostridia</taxon>
        <taxon>Lachnospirales</taxon>
        <taxon>Lachnospiraceae</taxon>
        <taxon>Oribacterium</taxon>
    </lineage>
</organism>
<accession>G9WJX0</accession>
<dbReference type="GO" id="GO:0008171">
    <property type="term" value="F:O-methyltransferase activity"/>
    <property type="evidence" value="ECO:0007669"/>
    <property type="project" value="InterPro"/>
</dbReference>